<accession>A0A2V2ZV54</accession>
<comment type="caution">
    <text evidence="1">The sequence shown here is derived from an EMBL/GenBank/DDBJ whole genome shotgun (WGS) entry which is preliminary data.</text>
</comment>
<gene>
    <name evidence="1" type="ORF">DFO73_10698</name>
</gene>
<protein>
    <submittedName>
        <fullName evidence="1">Uncharacterized protein</fullName>
    </submittedName>
</protein>
<evidence type="ECO:0000313" key="2">
    <source>
        <dbReference type="Proteomes" id="UP000247150"/>
    </source>
</evidence>
<sequence length="75" mass="8114">MNNTCAMTVPISLEEIIKIDIPLSVEYLPFPCTTLSASTEIFGSTKIDKRMVATPFIRPEAITVVPDLSGASKEA</sequence>
<organism evidence="1 2">
    <name type="scientific">Cytobacillus oceanisediminis</name>
    <dbReference type="NCBI Taxonomy" id="665099"/>
    <lineage>
        <taxon>Bacteria</taxon>
        <taxon>Bacillati</taxon>
        <taxon>Bacillota</taxon>
        <taxon>Bacilli</taxon>
        <taxon>Bacillales</taxon>
        <taxon>Bacillaceae</taxon>
        <taxon>Cytobacillus</taxon>
    </lineage>
</organism>
<proteinExistence type="predicted"/>
<name>A0A2V2ZV54_9BACI</name>
<dbReference type="AlphaFoldDB" id="A0A2V2ZV54"/>
<dbReference type="EMBL" id="QGTW01000006">
    <property type="protein sequence ID" value="PWW28282.1"/>
    <property type="molecule type" value="Genomic_DNA"/>
</dbReference>
<evidence type="ECO:0000313" key="1">
    <source>
        <dbReference type="EMBL" id="PWW28282.1"/>
    </source>
</evidence>
<dbReference type="Proteomes" id="UP000247150">
    <property type="component" value="Unassembled WGS sequence"/>
</dbReference>
<reference evidence="1 2" key="1">
    <citation type="submission" date="2018-05" db="EMBL/GenBank/DDBJ databases">
        <title>Freshwater and sediment microbial communities from various areas in North America, analyzing microbe dynamics in response to fracking.</title>
        <authorList>
            <person name="Lamendella R."/>
        </authorList>
    </citation>
    <scope>NUCLEOTIDE SEQUENCE [LARGE SCALE GENOMIC DNA]</scope>
    <source>
        <strain evidence="1 2">15_TX</strain>
    </source>
</reference>